<dbReference type="STRING" id="945553.A0A0D2PC62"/>
<dbReference type="InterPro" id="IPR011598">
    <property type="entry name" value="bHLH_dom"/>
</dbReference>
<reference evidence="9" key="1">
    <citation type="submission" date="2014-04" db="EMBL/GenBank/DDBJ databases">
        <title>Evolutionary Origins and Diversification of the Mycorrhizal Mutualists.</title>
        <authorList>
            <consortium name="DOE Joint Genome Institute"/>
            <consortium name="Mycorrhizal Genomics Consortium"/>
            <person name="Kohler A."/>
            <person name="Kuo A."/>
            <person name="Nagy L.G."/>
            <person name="Floudas D."/>
            <person name="Copeland A."/>
            <person name="Barry K.W."/>
            <person name="Cichocki N."/>
            <person name="Veneault-Fourrey C."/>
            <person name="LaButti K."/>
            <person name="Lindquist E.A."/>
            <person name="Lipzen A."/>
            <person name="Lundell T."/>
            <person name="Morin E."/>
            <person name="Murat C."/>
            <person name="Riley R."/>
            <person name="Ohm R."/>
            <person name="Sun H."/>
            <person name="Tunlid A."/>
            <person name="Henrissat B."/>
            <person name="Grigoriev I.V."/>
            <person name="Hibbett D.S."/>
            <person name="Martin F."/>
        </authorList>
    </citation>
    <scope>NUCLEOTIDE SEQUENCE [LARGE SCALE GENOMIC DNA]</scope>
    <source>
        <strain evidence="9">FD-334 SS-4</strain>
    </source>
</reference>
<name>A0A0D2PC62_HYPSF</name>
<evidence type="ECO:0000313" key="9">
    <source>
        <dbReference type="Proteomes" id="UP000054270"/>
    </source>
</evidence>
<evidence type="ECO:0000256" key="1">
    <source>
        <dbReference type="ARBA" id="ARBA00004123"/>
    </source>
</evidence>
<dbReference type="Proteomes" id="UP000054270">
    <property type="component" value="Unassembled WGS sequence"/>
</dbReference>
<dbReference type="SMART" id="SM00353">
    <property type="entry name" value="HLH"/>
    <property type="match status" value="1"/>
</dbReference>
<dbReference type="PANTHER" id="PTHR15741">
    <property type="entry name" value="BASIC HELIX-LOOP-HELIX ZIP TRANSCRIPTION FACTOR"/>
    <property type="match status" value="1"/>
</dbReference>
<evidence type="ECO:0000256" key="6">
    <source>
        <dbReference type="SAM" id="MobiDB-lite"/>
    </source>
</evidence>
<feature type="compositionally biased region" description="Acidic residues" evidence="6">
    <location>
        <begin position="164"/>
        <end position="173"/>
    </location>
</feature>
<protein>
    <recommendedName>
        <fullName evidence="7">BHLH domain-containing protein</fullName>
    </recommendedName>
</protein>
<evidence type="ECO:0000313" key="8">
    <source>
        <dbReference type="EMBL" id="KJA28464.1"/>
    </source>
</evidence>
<evidence type="ECO:0000256" key="3">
    <source>
        <dbReference type="ARBA" id="ARBA00023125"/>
    </source>
</evidence>
<organism evidence="8 9">
    <name type="scientific">Hypholoma sublateritium (strain FD-334 SS-4)</name>
    <dbReference type="NCBI Taxonomy" id="945553"/>
    <lineage>
        <taxon>Eukaryota</taxon>
        <taxon>Fungi</taxon>
        <taxon>Dikarya</taxon>
        <taxon>Basidiomycota</taxon>
        <taxon>Agaricomycotina</taxon>
        <taxon>Agaricomycetes</taxon>
        <taxon>Agaricomycetidae</taxon>
        <taxon>Agaricales</taxon>
        <taxon>Agaricineae</taxon>
        <taxon>Strophariaceae</taxon>
        <taxon>Hypholoma</taxon>
    </lineage>
</organism>
<feature type="compositionally biased region" description="Basic and acidic residues" evidence="6">
    <location>
        <begin position="188"/>
        <end position="223"/>
    </location>
</feature>
<keyword evidence="9" id="KW-1185">Reference proteome</keyword>
<dbReference type="Pfam" id="PF00010">
    <property type="entry name" value="HLH"/>
    <property type="match status" value="1"/>
</dbReference>
<dbReference type="SUPFAM" id="SSF47459">
    <property type="entry name" value="HLH, helix-loop-helix DNA-binding domain"/>
    <property type="match status" value="1"/>
</dbReference>
<evidence type="ECO:0000259" key="7">
    <source>
        <dbReference type="PROSITE" id="PS50888"/>
    </source>
</evidence>
<evidence type="ECO:0000256" key="4">
    <source>
        <dbReference type="ARBA" id="ARBA00023163"/>
    </source>
</evidence>
<dbReference type="InterPro" id="IPR052207">
    <property type="entry name" value="Max-like/E-box_TFs"/>
</dbReference>
<gene>
    <name evidence="8" type="ORF">HYPSUDRAFT_197325</name>
</gene>
<dbReference type="EMBL" id="KN817521">
    <property type="protein sequence ID" value="KJA28464.1"/>
    <property type="molecule type" value="Genomic_DNA"/>
</dbReference>
<feature type="compositionally biased region" description="Low complexity" evidence="6">
    <location>
        <begin position="106"/>
        <end position="123"/>
    </location>
</feature>
<evidence type="ECO:0000256" key="5">
    <source>
        <dbReference type="ARBA" id="ARBA00023242"/>
    </source>
</evidence>
<feature type="region of interest" description="Disordered" evidence="6">
    <location>
        <begin position="103"/>
        <end position="231"/>
    </location>
</feature>
<dbReference type="PANTHER" id="PTHR15741:SF27">
    <property type="entry name" value="TRANSCRIPTION FACTOR AP-4"/>
    <property type="match status" value="1"/>
</dbReference>
<sequence>MSNMEFDHKPFPESSFESAFTYMDSGLDYFQYPPSPIGVNVGLPQAVAPSMDLHTLNSISDYAYASSSFAPSPPNAFTSQDEEANGVAPQALFYGLSGGELSDGLPSGRASRGSGSRSPAAAPYATVPRSQRFNPIAVPASRPSTRAQVAASHRRTKSARSNDLDSDDDDDEEFKPTTGNPAEAGDNVPRDSASRREIVRKQRIESEQRRRDELRDGYNRLKDTLPPTNQKTSKVSLLDRATGHIRAIESQNRELIERVKSAEHEVHRLRTVNEALMLNRAGANITFN</sequence>
<dbReference type="GO" id="GO:0005634">
    <property type="term" value="C:nucleus"/>
    <property type="evidence" value="ECO:0007669"/>
    <property type="project" value="UniProtKB-SubCell"/>
</dbReference>
<dbReference type="GO" id="GO:0046983">
    <property type="term" value="F:protein dimerization activity"/>
    <property type="evidence" value="ECO:0007669"/>
    <property type="project" value="InterPro"/>
</dbReference>
<evidence type="ECO:0000256" key="2">
    <source>
        <dbReference type="ARBA" id="ARBA00023015"/>
    </source>
</evidence>
<dbReference type="Gene3D" id="4.10.280.10">
    <property type="entry name" value="Helix-loop-helix DNA-binding domain"/>
    <property type="match status" value="1"/>
</dbReference>
<keyword evidence="5" id="KW-0539">Nucleus</keyword>
<dbReference type="GO" id="GO:0000981">
    <property type="term" value="F:DNA-binding transcription factor activity, RNA polymerase II-specific"/>
    <property type="evidence" value="ECO:0007669"/>
    <property type="project" value="TreeGrafter"/>
</dbReference>
<keyword evidence="4" id="KW-0804">Transcription</keyword>
<accession>A0A0D2PC62</accession>
<keyword evidence="3" id="KW-0238">DNA-binding</keyword>
<dbReference type="OrthoDB" id="5778525at2759"/>
<dbReference type="InterPro" id="IPR036638">
    <property type="entry name" value="HLH_DNA-bd_sf"/>
</dbReference>
<comment type="subcellular location">
    <subcellularLocation>
        <location evidence="1">Nucleus</location>
    </subcellularLocation>
</comment>
<dbReference type="AlphaFoldDB" id="A0A0D2PC62"/>
<keyword evidence="2" id="KW-0805">Transcription regulation</keyword>
<dbReference type="PROSITE" id="PS50888">
    <property type="entry name" value="BHLH"/>
    <property type="match status" value="1"/>
</dbReference>
<feature type="domain" description="BHLH" evidence="7">
    <location>
        <begin position="198"/>
        <end position="248"/>
    </location>
</feature>
<dbReference type="OMA" id="HVNEALM"/>
<proteinExistence type="predicted"/>
<dbReference type="GO" id="GO:0000978">
    <property type="term" value="F:RNA polymerase II cis-regulatory region sequence-specific DNA binding"/>
    <property type="evidence" value="ECO:0007669"/>
    <property type="project" value="TreeGrafter"/>
</dbReference>